<evidence type="ECO:0000313" key="3">
    <source>
        <dbReference type="EMBL" id="PLX61496.1"/>
    </source>
</evidence>
<dbReference type="InterPro" id="IPR025205">
    <property type="entry name" value="PilX/PilW_C"/>
</dbReference>
<evidence type="ECO:0000313" key="4">
    <source>
        <dbReference type="Proteomes" id="UP000235015"/>
    </source>
</evidence>
<protein>
    <recommendedName>
        <fullName evidence="5">Pilus assembly protein PilX</fullName>
    </recommendedName>
</protein>
<feature type="domain" description="Type 4 fimbrial biogenesis protein PilX N-terminal" evidence="2">
    <location>
        <begin position="17"/>
        <end position="67"/>
    </location>
</feature>
<sequence length="220" mass="24058">MNRTNRYPKQLPANKQQGIVLVICLVLLLVTTLLGVTAMSTTSLEERMTQNERDRQTAFQAAEAALREGERYVSSQATSSGVFESSFTDTCTNGLCTRREKDANYPTNKDKSPCDTGGISDRWDMWSCATSHPGNLSVWTTAGRHRTHANASLVSSKGITAAPKYIIEFFGYQNDGATPACSPLGLGVDNCDELYRVTTFATGGTDDAKVMLQSVYQVEF</sequence>
<comment type="caution">
    <text evidence="3">The sequence shown here is derived from an EMBL/GenBank/DDBJ whole genome shotgun (WGS) entry which is preliminary data.</text>
</comment>
<accession>A0A2N6CW68</accession>
<reference evidence="3 4" key="1">
    <citation type="submission" date="2017-11" db="EMBL/GenBank/DDBJ databases">
        <title>Genome-resolved metagenomics identifies genetic mobility, metabolic interactions, and unexpected diversity in perchlorate-reducing communities.</title>
        <authorList>
            <person name="Barnum T.P."/>
            <person name="Figueroa I.A."/>
            <person name="Carlstrom C.I."/>
            <person name="Lucas L.N."/>
            <person name="Engelbrektson A.L."/>
            <person name="Coates J.D."/>
        </authorList>
    </citation>
    <scope>NUCLEOTIDE SEQUENCE [LARGE SCALE GENOMIC DNA]</scope>
    <source>
        <strain evidence="3">BM301</strain>
    </source>
</reference>
<proteinExistence type="predicted"/>
<gene>
    <name evidence="3" type="ORF">C0630_10010</name>
</gene>
<organism evidence="3 4">
    <name type="scientific">Sedimenticola selenatireducens</name>
    <dbReference type="NCBI Taxonomy" id="191960"/>
    <lineage>
        <taxon>Bacteria</taxon>
        <taxon>Pseudomonadati</taxon>
        <taxon>Pseudomonadota</taxon>
        <taxon>Gammaproteobacteria</taxon>
        <taxon>Chromatiales</taxon>
        <taxon>Sedimenticolaceae</taxon>
        <taxon>Sedimenticola</taxon>
    </lineage>
</organism>
<dbReference type="AlphaFoldDB" id="A0A2N6CW68"/>
<dbReference type="EMBL" id="PKUN01000014">
    <property type="protein sequence ID" value="PLX61496.1"/>
    <property type="molecule type" value="Genomic_DNA"/>
</dbReference>
<evidence type="ECO:0000259" key="2">
    <source>
        <dbReference type="Pfam" id="PF14341"/>
    </source>
</evidence>
<evidence type="ECO:0008006" key="5">
    <source>
        <dbReference type="Google" id="ProtNLM"/>
    </source>
</evidence>
<dbReference type="RefSeq" id="WP_273439196.1">
    <property type="nucleotide sequence ID" value="NZ_PKUN01000014.1"/>
</dbReference>
<feature type="domain" description="PilX/PilW C-terminal" evidence="1">
    <location>
        <begin position="94"/>
        <end position="217"/>
    </location>
</feature>
<dbReference type="Proteomes" id="UP000235015">
    <property type="component" value="Unassembled WGS sequence"/>
</dbReference>
<dbReference type="InterPro" id="IPR025746">
    <property type="entry name" value="PilX_N_dom"/>
</dbReference>
<dbReference type="Pfam" id="PF13681">
    <property type="entry name" value="PilX"/>
    <property type="match status" value="1"/>
</dbReference>
<name>A0A2N6CW68_9GAMM</name>
<evidence type="ECO:0000259" key="1">
    <source>
        <dbReference type="Pfam" id="PF13681"/>
    </source>
</evidence>
<dbReference type="Pfam" id="PF14341">
    <property type="entry name" value="PilX_N"/>
    <property type="match status" value="1"/>
</dbReference>